<feature type="transmembrane region" description="Helical" evidence="2">
    <location>
        <begin position="352"/>
        <end position="373"/>
    </location>
</feature>
<accession>A0A4Y9ELD4</accession>
<evidence type="ECO:0000313" key="4">
    <source>
        <dbReference type="EMBL" id="TFU01339.1"/>
    </source>
</evidence>
<dbReference type="OrthoDB" id="9805022at2"/>
<comment type="similarity">
    <text evidence="2">Belongs to the MlaE permease family.</text>
</comment>
<feature type="domain" description="MlaB-like STAS" evidence="3">
    <location>
        <begin position="18"/>
        <end position="87"/>
    </location>
</feature>
<dbReference type="InterPro" id="IPR030802">
    <property type="entry name" value="Permease_MalE"/>
</dbReference>
<keyword evidence="2" id="KW-0812">Transmembrane</keyword>
<dbReference type="SUPFAM" id="SSF52091">
    <property type="entry name" value="SpoIIaa-like"/>
    <property type="match status" value="1"/>
</dbReference>
<sequence>MSQAAQLDETSTDHDRRLAISGRLTIKHISGVVPAFQALQPDQRPLTIDLGGIVRIDTAGAWLVHRLLRDWQASGVAATLENASPAATLLINEVAENDTSCEIRPAMPNRLLHRLDLIGGSLINAVHTLGNFMAFVGMTLTVAAQTVFERRPLRWNAVVHQMEVVGLNALGIIGLLLFLVGIVVAQQGAVQLRQFGADIFVVNLIGRSTMREMGVLLTAIMVAGRSGSAFAAQIGSMKLGQEIDAMRSIGMSPTEVLVLPRVIAMSLMMVLLSFYGSIMAIIGGGLYVWVAMGIPPASFATRLQEVVPIHDVYIGLIKAPVFGIAIAITGCFQGMQVSDNAESVGNRTTQAVVESIFLVIVLDAFFAVFFTAIDFG</sequence>
<feature type="transmembrane region" description="Helical" evidence="2">
    <location>
        <begin position="267"/>
        <end position="292"/>
    </location>
</feature>
<dbReference type="PANTHER" id="PTHR30188">
    <property type="entry name" value="ABC TRANSPORTER PERMEASE PROTEIN-RELATED"/>
    <property type="match status" value="1"/>
</dbReference>
<reference evidence="4 5" key="1">
    <citation type="submission" date="2019-02" db="EMBL/GenBank/DDBJ databases">
        <title>Polymorphobacter sp. isolated from the lake at the Tibet of China.</title>
        <authorList>
            <person name="Li A."/>
        </authorList>
    </citation>
    <scope>NUCLEOTIDE SEQUENCE [LARGE SCALE GENOMIC DNA]</scope>
    <source>
        <strain evidence="4 5">DJ1R-1</strain>
    </source>
</reference>
<evidence type="ECO:0000256" key="1">
    <source>
        <dbReference type="ARBA" id="ARBA00003787"/>
    </source>
</evidence>
<feature type="transmembrane region" description="Helical" evidence="2">
    <location>
        <begin position="164"/>
        <end position="185"/>
    </location>
</feature>
<keyword evidence="2" id="KW-0997">Cell inner membrane</keyword>
<dbReference type="Pfam" id="PF02405">
    <property type="entry name" value="MlaE"/>
    <property type="match status" value="1"/>
</dbReference>
<dbReference type="PANTHER" id="PTHR30188:SF3">
    <property type="entry name" value="ABC TRANSPORTER PERMEASE"/>
    <property type="match status" value="1"/>
</dbReference>
<comment type="function">
    <text evidence="1">Could be part of an ABC transporter complex.</text>
</comment>
<evidence type="ECO:0000259" key="3">
    <source>
        <dbReference type="Pfam" id="PF13466"/>
    </source>
</evidence>
<dbReference type="EMBL" id="SIHO01000003">
    <property type="protein sequence ID" value="TFU01339.1"/>
    <property type="molecule type" value="Genomic_DNA"/>
</dbReference>
<dbReference type="InterPro" id="IPR036513">
    <property type="entry name" value="STAS_dom_sf"/>
</dbReference>
<name>A0A4Y9ELD4_9SPHN</name>
<dbReference type="Proteomes" id="UP000297737">
    <property type="component" value="Unassembled WGS sequence"/>
</dbReference>
<comment type="subcellular location">
    <subcellularLocation>
        <location evidence="2">Cell inner membrane</location>
        <topology evidence="2">Multi-pass membrane protein</topology>
    </subcellularLocation>
</comment>
<dbReference type="InterPro" id="IPR058548">
    <property type="entry name" value="MlaB-like_STAS"/>
</dbReference>
<dbReference type="NCBIfam" id="TIGR00056">
    <property type="entry name" value="MlaE family lipid ABC transporter permease subunit"/>
    <property type="match status" value="1"/>
</dbReference>
<keyword evidence="2" id="KW-1133">Transmembrane helix</keyword>
<feature type="transmembrane region" description="Helical" evidence="2">
    <location>
        <begin position="312"/>
        <end position="332"/>
    </location>
</feature>
<keyword evidence="2" id="KW-0472">Membrane</keyword>
<evidence type="ECO:0000256" key="2">
    <source>
        <dbReference type="RuleBase" id="RU362044"/>
    </source>
</evidence>
<comment type="caution">
    <text evidence="4">The sequence shown here is derived from an EMBL/GenBank/DDBJ whole genome shotgun (WGS) entry which is preliminary data.</text>
</comment>
<dbReference type="RefSeq" id="WP_135246843.1">
    <property type="nucleotide sequence ID" value="NZ_SIHO01000003.1"/>
</dbReference>
<dbReference type="AlphaFoldDB" id="A0A4Y9ELD4"/>
<keyword evidence="5" id="KW-1185">Reference proteome</keyword>
<dbReference type="InterPro" id="IPR003453">
    <property type="entry name" value="ABC_MlaE_roteobac"/>
</dbReference>
<dbReference type="GO" id="GO:0005548">
    <property type="term" value="F:phospholipid transporter activity"/>
    <property type="evidence" value="ECO:0007669"/>
    <property type="project" value="TreeGrafter"/>
</dbReference>
<dbReference type="Gene3D" id="3.30.750.24">
    <property type="entry name" value="STAS domain"/>
    <property type="match status" value="1"/>
</dbReference>
<evidence type="ECO:0000313" key="5">
    <source>
        <dbReference type="Proteomes" id="UP000297737"/>
    </source>
</evidence>
<dbReference type="GO" id="GO:0043190">
    <property type="term" value="C:ATP-binding cassette (ABC) transporter complex"/>
    <property type="evidence" value="ECO:0007669"/>
    <property type="project" value="InterPro"/>
</dbReference>
<gene>
    <name evidence="4" type="ORF">EUV02_13690</name>
</gene>
<dbReference type="Pfam" id="PF13466">
    <property type="entry name" value="STAS_2"/>
    <property type="match status" value="1"/>
</dbReference>
<organism evidence="4 5">
    <name type="scientific">Glacieibacterium arshaanense</name>
    <dbReference type="NCBI Taxonomy" id="2511025"/>
    <lineage>
        <taxon>Bacteria</taxon>
        <taxon>Pseudomonadati</taxon>
        <taxon>Pseudomonadota</taxon>
        <taxon>Alphaproteobacteria</taxon>
        <taxon>Sphingomonadales</taxon>
        <taxon>Sphingosinicellaceae</taxon>
        <taxon>Glacieibacterium</taxon>
    </lineage>
</organism>
<protein>
    <submittedName>
        <fullName evidence="4">MlaE family lipid ABC transporter permease subunit</fullName>
    </submittedName>
</protein>
<feature type="transmembrane region" description="Helical" evidence="2">
    <location>
        <begin position="117"/>
        <end position="144"/>
    </location>
</feature>
<keyword evidence="2" id="KW-1003">Cell membrane</keyword>
<proteinExistence type="inferred from homology"/>